<keyword evidence="8 13" id="KW-0479">Metal-binding</keyword>
<dbReference type="PANTHER" id="PTHR30365:SF0">
    <property type="entry name" value="CYTOCHROME BD-I UBIQUINOL OXIDASE SUBUNIT 1"/>
    <property type="match status" value="1"/>
</dbReference>
<name>A0ABP9DTF4_9BACT</name>
<evidence type="ECO:0000256" key="8">
    <source>
        <dbReference type="ARBA" id="ARBA00022723"/>
    </source>
</evidence>
<feature type="transmembrane region" description="Helical" evidence="13">
    <location>
        <begin position="185"/>
        <end position="209"/>
    </location>
</feature>
<evidence type="ECO:0000256" key="6">
    <source>
        <dbReference type="ARBA" id="ARBA00022617"/>
    </source>
</evidence>
<feature type="transmembrane region" description="Helical" evidence="13">
    <location>
        <begin position="221"/>
        <end position="238"/>
    </location>
</feature>
<evidence type="ECO:0000256" key="11">
    <source>
        <dbReference type="ARBA" id="ARBA00023004"/>
    </source>
</evidence>
<evidence type="ECO:0000313" key="14">
    <source>
        <dbReference type="EMBL" id="GAA4851588.1"/>
    </source>
</evidence>
<dbReference type="InterPro" id="IPR002585">
    <property type="entry name" value="Cyt-d_ubiquinol_oxidase_su_1"/>
</dbReference>
<evidence type="ECO:0000256" key="13">
    <source>
        <dbReference type="PIRNR" id="PIRNR006446"/>
    </source>
</evidence>
<keyword evidence="10 13" id="KW-1133">Transmembrane helix</keyword>
<keyword evidence="11 13" id="KW-0408">Iron</keyword>
<feature type="transmembrane region" description="Helical" evidence="13">
    <location>
        <begin position="325"/>
        <end position="345"/>
    </location>
</feature>
<comment type="subcellular location">
    <subcellularLocation>
        <location evidence="1">Cell inner membrane</location>
        <topology evidence="1">Multi-pass membrane protein</topology>
    </subcellularLocation>
</comment>
<protein>
    <submittedName>
        <fullName evidence="14">Cytochrome ubiquinol oxidase subunit I</fullName>
    </submittedName>
</protein>
<keyword evidence="6 13" id="KW-0349">Heme</keyword>
<evidence type="ECO:0000256" key="10">
    <source>
        <dbReference type="ARBA" id="ARBA00022989"/>
    </source>
</evidence>
<keyword evidence="7 13" id="KW-0812">Transmembrane</keyword>
<reference evidence="15" key="1">
    <citation type="journal article" date="2019" name="Int. J. Syst. Evol. Microbiol.">
        <title>The Global Catalogue of Microorganisms (GCM) 10K type strain sequencing project: providing services to taxonomists for standard genome sequencing and annotation.</title>
        <authorList>
            <consortium name="The Broad Institute Genomics Platform"/>
            <consortium name="The Broad Institute Genome Sequencing Center for Infectious Disease"/>
            <person name="Wu L."/>
            <person name="Ma J."/>
        </authorList>
    </citation>
    <scope>NUCLEOTIDE SEQUENCE [LARGE SCALE GENOMIC DNA]</scope>
    <source>
        <strain evidence="15">JCM 18326</strain>
    </source>
</reference>
<evidence type="ECO:0000256" key="3">
    <source>
        <dbReference type="ARBA" id="ARBA00022448"/>
    </source>
</evidence>
<feature type="transmembrane region" description="Helical" evidence="13">
    <location>
        <begin position="53"/>
        <end position="74"/>
    </location>
</feature>
<organism evidence="14 15">
    <name type="scientific">Algivirga pacifica</name>
    <dbReference type="NCBI Taxonomy" id="1162670"/>
    <lineage>
        <taxon>Bacteria</taxon>
        <taxon>Pseudomonadati</taxon>
        <taxon>Bacteroidota</taxon>
        <taxon>Cytophagia</taxon>
        <taxon>Cytophagales</taxon>
        <taxon>Flammeovirgaceae</taxon>
        <taxon>Algivirga</taxon>
    </lineage>
</organism>
<accession>A0ABP9DTF4</accession>
<comment type="similarity">
    <text evidence="2 13">Belongs to the cytochrome ubiquinol oxidase subunit 1 family.</text>
</comment>
<evidence type="ECO:0000256" key="7">
    <source>
        <dbReference type="ARBA" id="ARBA00022692"/>
    </source>
</evidence>
<proteinExistence type="inferred from homology"/>
<evidence type="ECO:0000256" key="1">
    <source>
        <dbReference type="ARBA" id="ARBA00004429"/>
    </source>
</evidence>
<feature type="transmembrane region" description="Helical" evidence="13">
    <location>
        <begin position="124"/>
        <end position="145"/>
    </location>
</feature>
<feature type="transmembrane region" description="Helical" evidence="13">
    <location>
        <begin position="94"/>
        <end position="117"/>
    </location>
</feature>
<keyword evidence="12 13" id="KW-0472">Membrane</keyword>
<comment type="caution">
    <text evidence="14">The sequence shown here is derived from an EMBL/GenBank/DDBJ whole genome shotgun (WGS) entry which is preliminary data.</text>
</comment>
<evidence type="ECO:0000313" key="15">
    <source>
        <dbReference type="Proteomes" id="UP001500298"/>
    </source>
</evidence>
<feature type="transmembrane region" description="Helical" evidence="13">
    <location>
        <begin position="357"/>
        <end position="379"/>
    </location>
</feature>
<evidence type="ECO:0000256" key="2">
    <source>
        <dbReference type="ARBA" id="ARBA00009819"/>
    </source>
</evidence>
<dbReference type="Proteomes" id="UP001500298">
    <property type="component" value="Unassembled WGS sequence"/>
</dbReference>
<feature type="transmembrane region" description="Helical" evidence="13">
    <location>
        <begin position="20"/>
        <end position="41"/>
    </location>
</feature>
<keyword evidence="5" id="KW-0997">Cell inner membrane</keyword>
<evidence type="ECO:0000256" key="4">
    <source>
        <dbReference type="ARBA" id="ARBA00022475"/>
    </source>
</evidence>
<keyword evidence="3 13" id="KW-0813">Transport</keyword>
<keyword evidence="4 13" id="KW-1003">Cell membrane</keyword>
<dbReference type="PIRSF" id="PIRSF006446">
    <property type="entry name" value="Cyt_quinol_oxidase_1"/>
    <property type="match status" value="1"/>
</dbReference>
<keyword evidence="15" id="KW-1185">Reference proteome</keyword>
<dbReference type="Pfam" id="PF01654">
    <property type="entry name" value="Cyt_bd_oxida_I"/>
    <property type="match status" value="1"/>
</dbReference>
<keyword evidence="9 13" id="KW-0249">Electron transport</keyword>
<evidence type="ECO:0000256" key="5">
    <source>
        <dbReference type="ARBA" id="ARBA00022519"/>
    </source>
</evidence>
<dbReference type="PANTHER" id="PTHR30365">
    <property type="entry name" value="CYTOCHROME D UBIQUINOL OXIDASE"/>
    <property type="match status" value="1"/>
</dbReference>
<evidence type="ECO:0000256" key="12">
    <source>
        <dbReference type="ARBA" id="ARBA00023136"/>
    </source>
</evidence>
<dbReference type="RefSeq" id="WP_345375139.1">
    <property type="nucleotide sequence ID" value="NZ_BAABJX010000068.1"/>
</dbReference>
<sequence>MDVEILARIQFAFTIIFHYIFPPFSIGLGLIMVIMEGLYLKTGNVVYEVMTKFWTKIFAANFSIGVATGIVMEFEFGTNWATYSRYVGDIFGSPLAAEGIFAFFLESGFLAILLFGWNRVSPRIHFLATVMVALGSMMSGFWIVVANSWMQTPAAYEIVGTGDQARAVITDFWGMVFNPSSGIRFAHTIVGAWLQGSFLVISVSAYFLLKKRHKSVAKRSFKIGLYVALFAALIQPILGHEQANVVAEYQPVKLAAFEGLYETTKEAPLYVVGYTDPESEQTYGIQVPGMLSFLIGFSFDQEVQGLKAFPKEDWPGQIGLVFQTYHIMVGIGMLLIGLLLLGAFLNFKKQLFSNDIMLKVFAWSVVLPVIANQTGWISAEVGRQPWIVYGMLRTSDAISKSVTGGEVFTSILLFFVLYVFLFFTWLYILNKEIKHGPDDTDETYFESGYLKRAEKLSGLDNKEKDE</sequence>
<gene>
    <name evidence="14" type="ORF">GCM10023331_40210</name>
</gene>
<dbReference type="EMBL" id="BAABJX010000068">
    <property type="protein sequence ID" value="GAA4851588.1"/>
    <property type="molecule type" value="Genomic_DNA"/>
</dbReference>
<feature type="transmembrane region" description="Helical" evidence="13">
    <location>
        <begin position="407"/>
        <end position="428"/>
    </location>
</feature>
<evidence type="ECO:0000256" key="9">
    <source>
        <dbReference type="ARBA" id="ARBA00022982"/>
    </source>
</evidence>